<dbReference type="GO" id="GO:0016052">
    <property type="term" value="P:carbohydrate catabolic process"/>
    <property type="evidence" value="ECO:0007669"/>
    <property type="project" value="TreeGrafter"/>
</dbReference>
<evidence type="ECO:0000259" key="4">
    <source>
        <dbReference type="SMART" id="SM00922"/>
    </source>
</evidence>
<dbReference type="Pfam" id="PF13378">
    <property type="entry name" value="MR_MLE_C"/>
    <property type="match status" value="1"/>
</dbReference>
<comment type="cofactor">
    <cofactor evidence="1">
        <name>Mg(2+)</name>
        <dbReference type="ChEBI" id="CHEBI:18420"/>
    </cofactor>
</comment>
<name>X1MIB6_9ZZZZ</name>
<feature type="domain" description="Mandelate racemase/muconate lactonizing enzyme C-terminal" evidence="4">
    <location>
        <begin position="56"/>
        <end position="147"/>
    </location>
</feature>
<protein>
    <recommendedName>
        <fullName evidence="4">Mandelate racemase/muconate lactonizing enzyme C-terminal domain-containing protein</fullName>
    </recommendedName>
</protein>
<dbReference type="PANTHER" id="PTHR13794">
    <property type="entry name" value="ENOLASE SUPERFAMILY, MANDELATE RACEMASE"/>
    <property type="match status" value="1"/>
</dbReference>
<dbReference type="GO" id="GO:0000287">
    <property type="term" value="F:magnesium ion binding"/>
    <property type="evidence" value="ECO:0007669"/>
    <property type="project" value="TreeGrafter"/>
</dbReference>
<keyword evidence="2" id="KW-0479">Metal-binding</keyword>
<dbReference type="PANTHER" id="PTHR13794:SF58">
    <property type="entry name" value="MITOCHONDRIAL ENOLASE SUPERFAMILY MEMBER 1"/>
    <property type="match status" value="1"/>
</dbReference>
<comment type="caution">
    <text evidence="5">The sequence shown here is derived from an EMBL/GenBank/DDBJ whole genome shotgun (WGS) entry which is preliminary data.</text>
</comment>
<feature type="non-terminal residue" evidence="5">
    <location>
        <position position="1"/>
    </location>
</feature>
<keyword evidence="3" id="KW-0460">Magnesium</keyword>
<dbReference type="SMART" id="SM00922">
    <property type="entry name" value="MR_MLE"/>
    <property type="match status" value="1"/>
</dbReference>
<dbReference type="EMBL" id="BARV01015530">
    <property type="protein sequence ID" value="GAI31397.1"/>
    <property type="molecule type" value="Genomic_DNA"/>
</dbReference>
<evidence type="ECO:0000256" key="1">
    <source>
        <dbReference type="ARBA" id="ARBA00001946"/>
    </source>
</evidence>
<sequence length="293" mass="32982">KLGSFWYGQKGPAFAALDIALWDIAGKAANLPIYKLLGAYRDKIRAYCSGQPPSKVEDAVDLALKLKKRGYTAMKLHPTSLEMCKAIREAVGDEIILMHDAVFSYNRQEALKVGKELEKLNFYWYEAPLPAYDIDGYVELTRKLDIPITVELFYNYTEYIRRNAIDIFRTISDFAGGITEMRKIASLCEMFGLNLEPHSYGGIFCQAANLHVMLSIKNCDFFELPIINGREGAFDVGTRDNIRIDKNGYVHAHQSAWMCIRFVTFQNPGGSSSGSLRALSRVPLLLSRLSSIL</sequence>
<dbReference type="GO" id="GO:0016836">
    <property type="term" value="F:hydro-lyase activity"/>
    <property type="evidence" value="ECO:0007669"/>
    <property type="project" value="TreeGrafter"/>
</dbReference>
<dbReference type="InterPro" id="IPR013341">
    <property type="entry name" value="Mandelate_racemase_N_dom"/>
</dbReference>
<dbReference type="InterPro" id="IPR013342">
    <property type="entry name" value="Mandelate_racemase_C"/>
</dbReference>
<dbReference type="InterPro" id="IPR029065">
    <property type="entry name" value="Enolase_C-like"/>
</dbReference>
<dbReference type="AlphaFoldDB" id="X1MIB6"/>
<dbReference type="InterPro" id="IPR036849">
    <property type="entry name" value="Enolase-like_C_sf"/>
</dbReference>
<dbReference type="SFLD" id="SFLDS00001">
    <property type="entry name" value="Enolase"/>
    <property type="match status" value="1"/>
</dbReference>
<evidence type="ECO:0000256" key="2">
    <source>
        <dbReference type="ARBA" id="ARBA00022723"/>
    </source>
</evidence>
<dbReference type="SUPFAM" id="SSF51604">
    <property type="entry name" value="Enolase C-terminal domain-like"/>
    <property type="match status" value="1"/>
</dbReference>
<dbReference type="Pfam" id="PF02746">
    <property type="entry name" value="MR_MLE_N"/>
    <property type="match status" value="1"/>
</dbReference>
<proteinExistence type="predicted"/>
<evidence type="ECO:0000256" key="3">
    <source>
        <dbReference type="ARBA" id="ARBA00022842"/>
    </source>
</evidence>
<feature type="non-terminal residue" evidence="5">
    <location>
        <position position="293"/>
    </location>
</feature>
<dbReference type="InterPro" id="IPR018110">
    <property type="entry name" value="Mandel_Rmase/mucon_lact_enz_CS"/>
</dbReference>
<dbReference type="PROSITE" id="PS00908">
    <property type="entry name" value="MR_MLE_1"/>
    <property type="match status" value="1"/>
</dbReference>
<dbReference type="InterPro" id="IPR046945">
    <property type="entry name" value="RHMD-like"/>
</dbReference>
<dbReference type="GO" id="GO:0009063">
    <property type="term" value="P:amino acid catabolic process"/>
    <property type="evidence" value="ECO:0007669"/>
    <property type="project" value="InterPro"/>
</dbReference>
<dbReference type="Gene3D" id="3.20.20.120">
    <property type="entry name" value="Enolase-like C-terminal domain"/>
    <property type="match status" value="1"/>
</dbReference>
<dbReference type="Gene3D" id="3.30.390.10">
    <property type="entry name" value="Enolase-like, N-terminal domain"/>
    <property type="match status" value="1"/>
</dbReference>
<gene>
    <name evidence="5" type="ORF">S06H3_26830</name>
</gene>
<reference evidence="5" key="1">
    <citation type="journal article" date="2014" name="Front. Microbiol.">
        <title>High frequency of phylogenetically diverse reductive dehalogenase-homologous genes in deep subseafloor sedimentary metagenomes.</title>
        <authorList>
            <person name="Kawai M."/>
            <person name="Futagami T."/>
            <person name="Toyoda A."/>
            <person name="Takaki Y."/>
            <person name="Nishi S."/>
            <person name="Hori S."/>
            <person name="Arai W."/>
            <person name="Tsubouchi T."/>
            <person name="Morono Y."/>
            <person name="Uchiyama I."/>
            <person name="Ito T."/>
            <person name="Fujiyama A."/>
            <person name="Inagaki F."/>
            <person name="Takami H."/>
        </authorList>
    </citation>
    <scope>NUCLEOTIDE SEQUENCE</scope>
    <source>
        <strain evidence="5">Expedition CK06-06</strain>
    </source>
</reference>
<accession>X1MIB6</accession>
<dbReference type="InterPro" id="IPR029017">
    <property type="entry name" value="Enolase-like_N"/>
</dbReference>
<dbReference type="CDD" id="cd03316">
    <property type="entry name" value="MR_like"/>
    <property type="match status" value="1"/>
</dbReference>
<evidence type="ECO:0000313" key="5">
    <source>
        <dbReference type="EMBL" id="GAI31397.1"/>
    </source>
</evidence>
<organism evidence="5">
    <name type="scientific">marine sediment metagenome</name>
    <dbReference type="NCBI Taxonomy" id="412755"/>
    <lineage>
        <taxon>unclassified sequences</taxon>
        <taxon>metagenomes</taxon>
        <taxon>ecological metagenomes</taxon>
    </lineage>
</organism>